<dbReference type="AlphaFoldDB" id="A0A1M5TJ60"/>
<keyword evidence="2" id="KW-1185">Reference proteome</keyword>
<dbReference type="STRING" id="1121306.SAMN02745196_00603"/>
<dbReference type="RefSeq" id="WP_072829904.1">
    <property type="nucleotide sequence ID" value="NZ_FQXP01000003.1"/>
</dbReference>
<sequence length="135" mass="16300">MENELIVLIEKEDKTNNFLREVTSFALDKGNLVHSLYMVKENDKYIVHMLLTTDRDVEEWEFEAIYDYYEDENLKDTVSTIEDADDYFNPTWHITLPYNDDRVEMEILLDNILNTHFETLENTYELIKENKEDYI</sequence>
<proteinExistence type="predicted"/>
<evidence type="ECO:0000313" key="2">
    <source>
        <dbReference type="Proteomes" id="UP000184526"/>
    </source>
</evidence>
<organism evidence="1 2">
    <name type="scientific">Clostridium collagenovorans DSM 3089</name>
    <dbReference type="NCBI Taxonomy" id="1121306"/>
    <lineage>
        <taxon>Bacteria</taxon>
        <taxon>Bacillati</taxon>
        <taxon>Bacillota</taxon>
        <taxon>Clostridia</taxon>
        <taxon>Eubacteriales</taxon>
        <taxon>Clostridiaceae</taxon>
        <taxon>Clostridium</taxon>
    </lineage>
</organism>
<reference evidence="1 2" key="1">
    <citation type="submission" date="2016-11" db="EMBL/GenBank/DDBJ databases">
        <authorList>
            <person name="Jaros S."/>
            <person name="Januszkiewicz K."/>
            <person name="Wedrychowicz H."/>
        </authorList>
    </citation>
    <scope>NUCLEOTIDE SEQUENCE [LARGE SCALE GENOMIC DNA]</scope>
    <source>
        <strain evidence="1 2">DSM 3089</strain>
    </source>
</reference>
<evidence type="ECO:0000313" key="1">
    <source>
        <dbReference type="EMBL" id="SHH50718.1"/>
    </source>
</evidence>
<dbReference type="OrthoDB" id="1913818at2"/>
<gene>
    <name evidence="1" type="ORF">SAMN02745196_00603</name>
</gene>
<dbReference type="EMBL" id="FQXP01000003">
    <property type="protein sequence ID" value="SHH50718.1"/>
    <property type="molecule type" value="Genomic_DNA"/>
</dbReference>
<dbReference type="Proteomes" id="UP000184526">
    <property type="component" value="Unassembled WGS sequence"/>
</dbReference>
<accession>A0A1M5TJ60</accession>
<dbReference type="InterPro" id="IPR046650">
    <property type="entry name" value="DUF6762"/>
</dbReference>
<protein>
    <submittedName>
        <fullName evidence="1">Uncharacterized protein</fullName>
    </submittedName>
</protein>
<dbReference type="Pfam" id="PF20548">
    <property type="entry name" value="DUF6762"/>
    <property type="match status" value="1"/>
</dbReference>
<name>A0A1M5TJ60_9CLOT</name>